<feature type="chain" id="PRO_5046786832" evidence="3">
    <location>
        <begin position="24"/>
        <end position="524"/>
    </location>
</feature>
<dbReference type="NCBIfam" id="TIGR00976">
    <property type="entry name" value="CocE_NonD"/>
    <property type="match status" value="1"/>
</dbReference>
<keyword evidence="6" id="KW-1185">Reference proteome</keyword>
<dbReference type="SUPFAM" id="SSF53474">
    <property type="entry name" value="alpha/beta-Hydrolases"/>
    <property type="match status" value="1"/>
</dbReference>
<dbReference type="Pfam" id="PF02129">
    <property type="entry name" value="Peptidase_S15"/>
    <property type="match status" value="1"/>
</dbReference>
<dbReference type="SUPFAM" id="SSF49785">
    <property type="entry name" value="Galactose-binding domain-like"/>
    <property type="match status" value="1"/>
</dbReference>
<dbReference type="PANTHER" id="PTHR22946:SF9">
    <property type="entry name" value="POLYKETIDE TRANSFERASE AF380"/>
    <property type="match status" value="1"/>
</dbReference>
<dbReference type="GO" id="GO:0016787">
    <property type="term" value="F:hydrolase activity"/>
    <property type="evidence" value="ECO:0007669"/>
    <property type="project" value="UniProtKB-KW"/>
</dbReference>
<dbReference type="InterPro" id="IPR000383">
    <property type="entry name" value="Xaa-Pro-like_dom"/>
</dbReference>
<gene>
    <name evidence="5" type="ORF">VA596_45000</name>
</gene>
<dbReference type="InterPro" id="IPR050261">
    <property type="entry name" value="FrsA_esterase"/>
</dbReference>
<proteinExistence type="inferred from homology"/>
<evidence type="ECO:0000313" key="5">
    <source>
        <dbReference type="EMBL" id="MEA5366756.1"/>
    </source>
</evidence>
<comment type="caution">
    <text evidence="5">The sequence shown here is derived from an EMBL/GenBank/DDBJ whole genome shotgun (WGS) entry which is preliminary data.</text>
</comment>
<dbReference type="InterPro" id="IPR005674">
    <property type="entry name" value="CocE/Ser_esterase"/>
</dbReference>
<reference evidence="5 6" key="1">
    <citation type="submission" date="2023-12" db="EMBL/GenBank/DDBJ databases">
        <title>Amycolatopsis sp. V23-08.</title>
        <authorList>
            <person name="Somphong A."/>
        </authorList>
    </citation>
    <scope>NUCLEOTIDE SEQUENCE [LARGE SCALE GENOMIC DNA]</scope>
    <source>
        <strain evidence="5 6">V23-08</strain>
    </source>
</reference>
<accession>A0ABU5RNT4</accession>
<dbReference type="InterPro" id="IPR013736">
    <property type="entry name" value="Xaa-Pro_dipept_C"/>
</dbReference>
<dbReference type="SMART" id="SM00939">
    <property type="entry name" value="PepX_C"/>
    <property type="match status" value="1"/>
</dbReference>
<keyword evidence="3" id="KW-0732">Signal</keyword>
<evidence type="ECO:0000259" key="4">
    <source>
        <dbReference type="SMART" id="SM00939"/>
    </source>
</evidence>
<protein>
    <submittedName>
        <fullName evidence="5">CocE/NonD family hydrolase</fullName>
    </submittedName>
</protein>
<evidence type="ECO:0000256" key="1">
    <source>
        <dbReference type="ARBA" id="ARBA00008645"/>
    </source>
</evidence>
<evidence type="ECO:0000256" key="2">
    <source>
        <dbReference type="ARBA" id="ARBA00022801"/>
    </source>
</evidence>
<organism evidence="5 6">
    <name type="scientific">Amycolatopsis heterodermiae</name>
    <dbReference type="NCBI Taxonomy" id="3110235"/>
    <lineage>
        <taxon>Bacteria</taxon>
        <taxon>Bacillati</taxon>
        <taxon>Actinomycetota</taxon>
        <taxon>Actinomycetes</taxon>
        <taxon>Pseudonocardiales</taxon>
        <taxon>Pseudonocardiaceae</taxon>
        <taxon>Amycolatopsis</taxon>
    </lineage>
</organism>
<dbReference type="RefSeq" id="WP_323336210.1">
    <property type="nucleotide sequence ID" value="NZ_JAYFSI010000017.1"/>
</dbReference>
<evidence type="ECO:0000313" key="6">
    <source>
        <dbReference type="Proteomes" id="UP001304298"/>
    </source>
</evidence>
<comment type="similarity">
    <text evidence="1">Belongs to the AB hydrolase superfamily.</text>
</comment>
<feature type="signal peptide" evidence="3">
    <location>
        <begin position="1"/>
        <end position="23"/>
    </location>
</feature>
<dbReference type="Gene3D" id="3.40.50.1820">
    <property type="entry name" value="alpha/beta hydrolase"/>
    <property type="match status" value="1"/>
</dbReference>
<evidence type="ECO:0000256" key="3">
    <source>
        <dbReference type="SAM" id="SignalP"/>
    </source>
</evidence>
<dbReference type="Pfam" id="PF08530">
    <property type="entry name" value="PepX_C"/>
    <property type="match status" value="1"/>
</dbReference>
<dbReference type="Proteomes" id="UP001304298">
    <property type="component" value="Unassembled WGS sequence"/>
</dbReference>
<dbReference type="Gene3D" id="2.60.120.260">
    <property type="entry name" value="Galactose-binding domain-like"/>
    <property type="match status" value="1"/>
</dbReference>
<dbReference type="InterPro" id="IPR008979">
    <property type="entry name" value="Galactose-bd-like_sf"/>
</dbReference>
<dbReference type="InterPro" id="IPR029058">
    <property type="entry name" value="AB_hydrolase_fold"/>
</dbReference>
<feature type="domain" description="Xaa-Pro dipeptidyl-peptidase C-terminal" evidence="4">
    <location>
        <begin position="292"/>
        <end position="505"/>
    </location>
</feature>
<name>A0ABU5RNT4_9PSEU</name>
<sequence length="524" mass="54758">MMRAGAVSLVVAVTTVLFPGAAAGFATSFADVPAAGGITLGAMVLQPSSPGPHPLAVLIGAWGGGRTQNIIPARDLANRGYVVISYGARGFGESGGAVEVAGPDDITDVSTVIDWTLAHTAADPARIGVGGVSYGAGIGLIAAGFDARIKAVASLSGWADLVASLTQNDTRHGLAGLVLYLSGKANGTLSPETDTMLTKFLEPAISDADSQAVIDWSRPRSPLSYVDRINTNHPAVLAIQTWSETVFQPGQMADFYQRLAGPKRAEFVPGDHAASESGGLLGLPSDTWTSVYRWFDAHVAGTDTSIETEPPVVTRARPGTQRPEYRPDWPSFVAPPSRSYLGRDTLQATPAVWTSSIAANRDTVANGGIPLATYSLEALSGNPPTAFLWQVDRGSGAVWTQSPVKAATQLRGSLRAHLTVVPPATAGTVVAYVYDVDPLGTGSLVNYLPYSWKHATPGQPQPVDLDFSPTAYTVAAGHHLALVVDSKDPLFLDWNTGDGRLGFVSTAADPSWLDVPVRKSGATP</sequence>
<dbReference type="EMBL" id="JAYFSI010000017">
    <property type="protein sequence ID" value="MEA5366756.1"/>
    <property type="molecule type" value="Genomic_DNA"/>
</dbReference>
<dbReference type="PANTHER" id="PTHR22946">
    <property type="entry name" value="DIENELACTONE HYDROLASE DOMAIN-CONTAINING PROTEIN-RELATED"/>
    <property type="match status" value="1"/>
</dbReference>
<keyword evidence="2 5" id="KW-0378">Hydrolase</keyword>